<dbReference type="Proteomes" id="UP001165190">
    <property type="component" value="Unassembled WGS sequence"/>
</dbReference>
<gene>
    <name evidence="1" type="ORF">HRI_001699200</name>
</gene>
<comment type="caution">
    <text evidence="1">The sequence shown here is derived from an EMBL/GenBank/DDBJ whole genome shotgun (WGS) entry which is preliminary data.</text>
</comment>
<reference evidence="1" key="1">
    <citation type="submission" date="2023-05" db="EMBL/GenBank/DDBJ databases">
        <title>Genome and transcriptome analyses reveal genes involved in the formation of fine ridges on petal epidermal cells in Hibiscus trionum.</title>
        <authorList>
            <person name="Koshimizu S."/>
            <person name="Masuda S."/>
            <person name="Ishii T."/>
            <person name="Shirasu K."/>
            <person name="Hoshino A."/>
            <person name="Arita M."/>
        </authorList>
    </citation>
    <scope>NUCLEOTIDE SEQUENCE</scope>
    <source>
        <strain evidence="1">Hamamatsu line</strain>
    </source>
</reference>
<evidence type="ECO:0000313" key="2">
    <source>
        <dbReference type="Proteomes" id="UP001165190"/>
    </source>
</evidence>
<accession>A0A9W7LX32</accession>
<dbReference type="EMBL" id="BSYR01000017">
    <property type="protein sequence ID" value="GMI80299.1"/>
    <property type="molecule type" value="Genomic_DNA"/>
</dbReference>
<keyword evidence="2" id="KW-1185">Reference proteome</keyword>
<dbReference type="AlphaFoldDB" id="A0A9W7LX32"/>
<organism evidence="1 2">
    <name type="scientific">Hibiscus trionum</name>
    <name type="common">Flower of an hour</name>
    <dbReference type="NCBI Taxonomy" id="183268"/>
    <lineage>
        <taxon>Eukaryota</taxon>
        <taxon>Viridiplantae</taxon>
        <taxon>Streptophyta</taxon>
        <taxon>Embryophyta</taxon>
        <taxon>Tracheophyta</taxon>
        <taxon>Spermatophyta</taxon>
        <taxon>Magnoliopsida</taxon>
        <taxon>eudicotyledons</taxon>
        <taxon>Gunneridae</taxon>
        <taxon>Pentapetalae</taxon>
        <taxon>rosids</taxon>
        <taxon>malvids</taxon>
        <taxon>Malvales</taxon>
        <taxon>Malvaceae</taxon>
        <taxon>Malvoideae</taxon>
        <taxon>Hibiscus</taxon>
    </lineage>
</organism>
<protein>
    <submittedName>
        <fullName evidence="1">Uncharacterized protein</fullName>
    </submittedName>
</protein>
<name>A0A9W7LX32_HIBTR</name>
<proteinExistence type="predicted"/>
<sequence length="91" mass="10185">MCLPKSNGGLKFRDLFKFNIALLAKQGWRILSNPNCLLARVMKARYFPTSDFMNAGLGSCPSYIWRSIVSFRGQLDKGLGWRVGTGLNISI</sequence>
<dbReference type="OrthoDB" id="1734132at2759"/>
<evidence type="ECO:0000313" key="1">
    <source>
        <dbReference type="EMBL" id="GMI80299.1"/>
    </source>
</evidence>